<feature type="domain" description="TonB C-terminal" evidence="3">
    <location>
        <begin position="205"/>
        <end position="297"/>
    </location>
</feature>
<evidence type="ECO:0000256" key="2">
    <source>
        <dbReference type="SAM" id="Phobius"/>
    </source>
</evidence>
<evidence type="ECO:0000259" key="3">
    <source>
        <dbReference type="PROSITE" id="PS52015"/>
    </source>
</evidence>
<dbReference type="GO" id="GO:0055085">
    <property type="term" value="P:transmembrane transport"/>
    <property type="evidence" value="ECO:0007669"/>
    <property type="project" value="InterPro"/>
</dbReference>
<keyword evidence="1" id="KW-0175">Coiled coil</keyword>
<evidence type="ECO:0000313" key="4">
    <source>
        <dbReference type="EMBL" id="PLX16119.1"/>
    </source>
</evidence>
<dbReference type="InterPro" id="IPR037682">
    <property type="entry name" value="TonB_C"/>
</dbReference>
<keyword evidence="2" id="KW-1133">Transmembrane helix</keyword>
<dbReference type="Proteomes" id="UP000234857">
    <property type="component" value="Unassembled WGS sequence"/>
</dbReference>
<gene>
    <name evidence="4" type="ORF">C0601_10875</name>
</gene>
<dbReference type="Gene3D" id="3.30.1150.10">
    <property type="match status" value="1"/>
</dbReference>
<organism evidence="4 5">
    <name type="scientific">Muiribacterium halophilum</name>
    <dbReference type="NCBI Taxonomy" id="2053465"/>
    <lineage>
        <taxon>Bacteria</taxon>
        <taxon>Candidatus Muiribacteriota</taxon>
        <taxon>Candidatus Muiribacteriia</taxon>
        <taxon>Candidatus Muiribacteriales</taxon>
        <taxon>Candidatus Muiribacteriaceae</taxon>
        <taxon>Candidatus Muiribacterium</taxon>
    </lineage>
</organism>
<dbReference type="Pfam" id="PF03544">
    <property type="entry name" value="TonB_C"/>
    <property type="match status" value="1"/>
</dbReference>
<dbReference type="PROSITE" id="PS52015">
    <property type="entry name" value="TONB_CTD"/>
    <property type="match status" value="1"/>
</dbReference>
<accession>A0A2N5ZBU0</accession>
<name>A0A2N5ZBU0_MUIH1</name>
<comment type="caution">
    <text evidence="4">The sequence shown here is derived from an EMBL/GenBank/DDBJ whole genome shotgun (WGS) entry which is preliminary data.</text>
</comment>
<sequence length="297" mass="34439">MIEFLQENREKILPLMISIAAHLMIFLLVDEYIILDFKLPQKEPEYVFVEPVVLQRENIGSVEDDLSKLSSEVDTLKEKEAVVEKEKTKKKDIVPETDISKVIVEKKIVSENKDSKMNIELQDNFKRNMVQSDVIRPDSPKALIDKEKVVLNDRMAPPEMKVEKEKINIADMPKEEPELLNEKESTTVSEIPDNVNIEIESFNKEIREVPRLISFSKPQYPDWAIEAEYQGYVKFKLAVNENGSVESLVKYQSDLPSELIAYTAEYVRKWVFRPLIINKAPIKSEILVTIVFRLEVE</sequence>
<protein>
    <recommendedName>
        <fullName evidence="3">TonB C-terminal domain-containing protein</fullName>
    </recommendedName>
</protein>
<dbReference type="EMBL" id="PKTG01000122">
    <property type="protein sequence ID" value="PLX16119.1"/>
    <property type="molecule type" value="Genomic_DNA"/>
</dbReference>
<reference evidence="4 5" key="1">
    <citation type="submission" date="2017-11" db="EMBL/GenBank/DDBJ databases">
        <title>Genome-resolved metagenomics identifies genetic mobility, metabolic interactions, and unexpected diversity in perchlorate-reducing communities.</title>
        <authorList>
            <person name="Barnum T.P."/>
            <person name="Figueroa I.A."/>
            <person name="Carlstrom C.I."/>
            <person name="Lucas L.N."/>
            <person name="Engelbrektson A.L."/>
            <person name="Coates J.D."/>
        </authorList>
    </citation>
    <scope>NUCLEOTIDE SEQUENCE [LARGE SCALE GENOMIC DNA]</scope>
    <source>
        <strain evidence="4">BM706</strain>
    </source>
</reference>
<evidence type="ECO:0000256" key="1">
    <source>
        <dbReference type="SAM" id="Coils"/>
    </source>
</evidence>
<feature type="transmembrane region" description="Helical" evidence="2">
    <location>
        <begin position="12"/>
        <end position="35"/>
    </location>
</feature>
<keyword evidence="2" id="KW-0812">Transmembrane</keyword>
<evidence type="ECO:0000313" key="5">
    <source>
        <dbReference type="Proteomes" id="UP000234857"/>
    </source>
</evidence>
<keyword evidence="2" id="KW-0472">Membrane</keyword>
<feature type="coiled-coil region" evidence="1">
    <location>
        <begin position="59"/>
        <end position="86"/>
    </location>
</feature>
<proteinExistence type="predicted"/>
<dbReference type="SUPFAM" id="SSF74653">
    <property type="entry name" value="TolA/TonB C-terminal domain"/>
    <property type="match status" value="1"/>
</dbReference>
<dbReference type="AlphaFoldDB" id="A0A2N5ZBU0"/>